<accession>A0A5A7SDA8</accession>
<dbReference type="OrthoDB" id="4467263at2"/>
<comment type="caution">
    <text evidence="2">The sequence shown here is derived from an EMBL/GenBank/DDBJ whole genome shotgun (WGS) entry which is preliminary data.</text>
</comment>
<name>A0A5A7SDA8_9NOCA</name>
<keyword evidence="3" id="KW-1185">Reference proteome</keyword>
<dbReference type="SUPFAM" id="SSF140453">
    <property type="entry name" value="EsxAB dimer-like"/>
    <property type="match status" value="1"/>
</dbReference>
<dbReference type="EMBL" id="VLNY01000005">
    <property type="protein sequence ID" value="KAA0022475.1"/>
    <property type="molecule type" value="Genomic_DNA"/>
</dbReference>
<dbReference type="Proteomes" id="UP000322244">
    <property type="component" value="Unassembled WGS sequence"/>
</dbReference>
<proteinExistence type="predicted"/>
<dbReference type="AlphaFoldDB" id="A0A5A7SDA8"/>
<protein>
    <recommendedName>
        <fullName evidence="4">ESX-1 secretion-associated protein</fullName>
    </recommendedName>
</protein>
<gene>
    <name evidence="2" type="ORF">FOY51_12250</name>
</gene>
<evidence type="ECO:0000313" key="3">
    <source>
        <dbReference type="Proteomes" id="UP000322244"/>
    </source>
</evidence>
<feature type="region of interest" description="Disordered" evidence="1">
    <location>
        <begin position="72"/>
        <end position="95"/>
    </location>
</feature>
<evidence type="ECO:0008006" key="4">
    <source>
        <dbReference type="Google" id="ProtNLM"/>
    </source>
</evidence>
<evidence type="ECO:0000256" key="1">
    <source>
        <dbReference type="SAM" id="MobiDB-lite"/>
    </source>
</evidence>
<dbReference type="RefSeq" id="WP_149430531.1">
    <property type="nucleotide sequence ID" value="NZ_VLNY01000005.1"/>
</dbReference>
<evidence type="ECO:0000313" key="2">
    <source>
        <dbReference type="EMBL" id="KAA0022475.1"/>
    </source>
</evidence>
<reference evidence="2 3" key="1">
    <citation type="submission" date="2019-07" db="EMBL/GenBank/DDBJ databases">
        <title>Rhodococcus cavernicolus sp. nov., isolated from a cave.</title>
        <authorList>
            <person name="Lee S.D."/>
        </authorList>
    </citation>
    <scope>NUCLEOTIDE SEQUENCE [LARGE SCALE GENOMIC DNA]</scope>
    <source>
        <strain evidence="2 3">C1-24</strain>
    </source>
</reference>
<organism evidence="2 3">
    <name type="scientific">Antrihabitans cavernicola</name>
    <dbReference type="NCBI Taxonomy" id="2495913"/>
    <lineage>
        <taxon>Bacteria</taxon>
        <taxon>Bacillati</taxon>
        <taxon>Actinomycetota</taxon>
        <taxon>Actinomycetes</taxon>
        <taxon>Mycobacteriales</taxon>
        <taxon>Nocardiaceae</taxon>
        <taxon>Antrihabitans</taxon>
    </lineage>
</organism>
<sequence>MTLFVDHEALDSISRTLGAAGMDVDSVGSSAPSGVDGGDGTPALLGILAHLTDAAGQLVVSLSAASSAVAEANSSYRGQDGENADKLNKSQWEVR</sequence>
<dbReference type="InterPro" id="IPR036689">
    <property type="entry name" value="ESAT-6-like_sf"/>
</dbReference>
<feature type="compositionally biased region" description="Basic and acidic residues" evidence="1">
    <location>
        <begin position="79"/>
        <end position="95"/>
    </location>
</feature>